<dbReference type="Gene3D" id="3.30.70.270">
    <property type="match status" value="1"/>
</dbReference>
<dbReference type="FunFam" id="3.30.70.270:FF:000001">
    <property type="entry name" value="Diguanylate cyclase domain protein"/>
    <property type="match status" value="1"/>
</dbReference>
<dbReference type="PANTHER" id="PTHR45138">
    <property type="entry name" value="REGULATORY COMPONENTS OF SENSORY TRANSDUCTION SYSTEM"/>
    <property type="match status" value="1"/>
</dbReference>
<dbReference type="eggNOG" id="COG3706">
    <property type="taxonomic scope" value="Bacteria"/>
</dbReference>
<dbReference type="PROSITE" id="PS50110">
    <property type="entry name" value="RESPONSE_REGULATORY"/>
    <property type="match status" value="1"/>
</dbReference>
<dbReference type="SMART" id="SM00267">
    <property type="entry name" value="GGDEF"/>
    <property type="match status" value="1"/>
</dbReference>
<proteinExistence type="predicted"/>
<evidence type="ECO:0000313" key="8">
    <source>
        <dbReference type="Proteomes" id="UP000013165"/>
    </source>
</evidence>
<dbReference type="PATRIC" id="fig|626887.3.peg.2579"/>
<dbReference type="Pfam" id="PF00072">
    <property type="entry name" value="Response_reg"/>
    <property type="match status" value="1"/>
</dbReference>
<feature type="domain" description="GGDEF" evidence="6">
    <location>
        <begin position="168"/>
        <end position="305"/>
    </location>
</feature>
<dbReference type="SUPFAM" id="SSF52172">
    <property type="entry name" value="CheY-like"/>
    <property type="match status" value="1"/>
</dbReference>
<dbReference type="EMBL" id="APLQ01000011">
    <property type="protein sequence ID" value="ENO16250.1"/>
    <property type="molecule type" value="Genomic_DNA"/>
</dbReference>
<dbReference type="GO" id="GO:1902201">
    <property type="term" value="P:negative regulation of bacterial-type flagellum-dependent cell motility"/>
    <property type="evidence" value="ECO:0007669"/>
    <property type="project" value="TreeGrafter"/>
</dbReference>
<comment type="caution">
    <text evidence="7">The sequence shown here is derived from an EMBL/GenBank/DDBJ whole genome shotgun (WGS) entry which is preliminary data.</text>
</comment>
<name>N6W169_9GAMM</name>
<dbReference type="EC" id="2.7.7.65" evidence="2"/>
<dbReference type="PANTHER" id="PTHR45138:SF9">
    <property type="entry name" value="DIGUANYLATE CYCLASE DGCM-RELATED"/>
    <property type="match status" value="1"/>
</dbReference>
<keyword evidence="4" id="KW-0597">Phosphoprotein</keyword>
<dbReference type="Gene3D" id="3.40.50.2300">
    <property type="match status" value="1"/>
</dbReference>
<dbReference type="PROSITE" id="PS50887">
    <property type="entry name" value="GGDEF"/>
    <property type="match status" value="1"/>
</dbReference>
<protein>
    <recommendedName>
        <fullName evidence="2">diguanylate cyclase</fullName>
        <ecNumber evidence="2">2.7.7.65</ecNumber>
    </recommendedName>
</protein>
<reference evidence="7 8" key="1">
    <citation type="journal article" date="2013" name="Genome Announc.">
        <title>Genome Sequence of the Polycyclic Aromatic Hydrocarbon-Degrading Bacterium Strain Marinobacter nanhaiticus D15-8WT.</title>
        <authorList>
            <person name="Cui Z."/>
            <person name="Gao W."/>
            <person name="Li Q."/>
            <person name="Xu G."/>
            <person name="Zheng L."/>
        </authorList>
    </citation>
    <scope>NUCLEOTIDE SEQUENCE [LARGE SCALE GENOMIC DNA]</scope>
    <source>
        <strain evidence="7 8">D15-8W</strain>
    </source>
</reference>
<dbReference type="GO" id="GO:0043709">
    <property type="term" value="P:cell adhesion involved in single-species biofilm formation"/>
    <property type="evidence" value="ECO:0007669"/>
    <property type="project" value="TreeGrafter"/>
</dbReference>
<dbReference type="GO" id="GO:0000160">
    <property type="term" value="P:phosphorelay signal transduction system"/>
    <property type="evidence" value="ECO:0007669"/>
    <property type="project" value="InterPro"/>
</dbReference>
<dbReference type="OrthoDB" id="9812260at2"/>
<dbReference type="SMART" id="SM00448">
    <property type="entry name" value="REC"/>
    <property type="match status" value="1"/>
</dbReference>
<dbReference type="SUPFAM" id="SSF55073">
    <property type="entry name" value="Nucleotide cyclase"/>
    <property type="match status" value="1"/>
</dbReference>
<evidence type="ECO:0000256" key="3">
    <source>
        <dbReference type="ARBA" id="ARBA00034247"/>
    </source>
</evidence>
<dbReference type="InterPro" id="IPR001789">
    <property type="entry name" value="Sig_transdc_resp-reg_receiver"/>
</dbReference>
<dbReference type="Proteomes" id="UP000013165">
    <property type="component" value="Unassembled WGS sequence"/>
</dbReference>
<evidence type="ECO:0000256" key="4">
    <source>
        <dbReference type="PROSITE-ProRule" id="PRU00169"/>
    </source>
</evidence>
<dbReference type="STRING" id="626887.J057_12876"/>
<evidence type="ECO:0000259" key="6">
    <source>
        <dbReference type="PROSITE" id="PS50887"/>
    </source>
</evidence>
<accession>N6W169</accession>
<dbReference type="Pfam" id="PF00990">
    <property type="entry name" value="GGDEF"/>
    <property type="match status" value="1"/>
</dbReference>
<feature type="modified residue" description="4-aspartylphosphate" evidence="4">
    <location>
        <position position="58"/>
    </location>
</feature>
<sequence length="305" mass="33580">MSELLDTEPTLLIIDDDPDTIQILSSILADQGRILFATSGEQGLRMAENYCPDVILLDQNMPGQNGYETCLQLKQNPATQEASIVFVTAQSEVGDELRAFEAGAQDFISKPFSPVVVNARIRNQLTIKRQSDVLKQLADLDGLTGVFNRRYFNRLGEVEVRRHYRQGFSLAIALVDVDHFKAFNDLHGHVAGDDTLRDIAQVLNGAVRRPGEFVARYGGEEFAIVLPYTTYEQVSRVGEWLCSNMRSRAIQHGGSPVSDVVTVSVGLAAGTPGRDTTLTHYVQQADTALYNVKQGGRNGFECVSV</sequence>
<dbReference type="InterPro" id="IPR011006">
    <property type="entry name" value="CheY-like_superfamily"/>
</dbReference>
<dbReference type="GO" id="GO:0052621">
    <property type="term" value="F:diguanylate cyclase activity"/>
    <property type="evidence" value="ECO:0007669"/>
    <property type="project" value="UniProtKB-EC"/>
</dbReference>
<gene>
    <name evidence="7" type="ORF">J057_12876</name>
</gene>
<feature type="domain" description="Response regulatory" evidence="5">
    <location>
        <begin position="10"/>
        <end position="125"/>
    </location>
</feature>
<evidence type="ECO:0000259" key="5">
    <source>
        <dbReference type="PROSITE" id="PS50110"/>
    </source>
</evidence>
<evidence type="ECO:0000256" key="2">
    <source>
        <dbReference type="ARBA" id="ARBA00012528"/>
    </source>
</evidence>
<dbReference type="GO" id="GO:0005886">
    <property type="term" value="C:plasma membrane"/>
    <property type="evidence" value="ECO:0007669"/>
    <property type="project" value="TreeGrafter"/>
</dbReference>
<dbReference type="InterPro" id="IPR000160">
    <property type="entry name" value="GGDEF_dom"/>
</dbReference>
<dbReference type="HOGENOM" id="CLU_000445_11_28_6"/>
<keyword evidence="8" id="KW-1185">Reference proteome</keyword>
<dbReference type="InterPro" id="IPR029787">
    <property type="entry name" value="Nucleotide_cyclase"/>
</dbReference>
<dbReference type="RefSeq" id="WP_004580536.1">
    <property type="nucleotide sequence ID" value="NZ_AP028878.1"/>
</dbReference>
<dbReference type="CDD" id="cd01949">
    <property type="entry name" value="GGDEF"/>
    <property type="match status" value="1"/>
</dbReference>
<dbReference type="NCBIfam" id="TIGR00254">
    <property type="entry name" value="GGDEF"/>
    <property type="match status" value="1"/>
</dbReference>
<dbReference type="InterPro" id="IPR043128">
    <property type="entry name" value="Rev_trsase/Diguanyl_cyclase"/>
</dbReference>
<dbReference type="AlphaFoldDB" id="N6W169"/>
<organism evidence="7 8">
    <name type="scientific">Marinobacter nanhaiticus D15-8W</name>
    <dbReference type="NCBI Taxonomy" id="626887"/>
    <lineage>
        <taxon>Bacteria</taxon>
        <taxon>Pseudomonadati</taxon>
        <taxon>Pseudomonadota</taxon>
        <taxon>Gammaproteobacteria</taxon>
        <taxon>Pseudomonadales</taxon>
        <taxon>Marinobacteraceae</taxon>
        <taxon>Marinobacter</taxon>
    </lineage>
</organism>
<comment type="catalytic activity">
    <reaction evidence="3">
        <text>2 GTP = 3',3'-c-di-GMP + 2 diphosphate</text>
        <dbReference type="Rhea" id="RHEA:24898"/>
        <dbReference type="ChEBI" id="CHEBI:33019"/>
        <dbReference type="ChEBI" id="CHEBI:37565"/>
        <dbReference type="ChEBI" id="CHEBI:58805"/>
        <dbReference type="EC" id="2.7.7.65"/>
    </reaction>
</comment>
<dbReference type="InterPro" id="IPR050469">
    <property type="entry name" value="Diguanylate_Cyclase"/>
</dbReference>
<comment type="cofactor">
    <cofactor evidence="1">
        <name>Mg(2+)</name>
        <dbReference type="ChEBI" id="CHEBI:18420"/>
    </cofactor>
</comment>
<evidence type="ECO:0000313" key="7">
    <source>
        <dbReference type="EMBL" id="ENO16250.1"/>
    </source>
</evidence>
<evidence type="ECO:0000256" key="1">
    <source>
        <dbReference type="ARBA" id="ARBA00001946"/>
    </source>
</evidence>